<comment type="subunit">
    <text evidence="4">Homotetramer.</text>
</comment>
<dbReference type="PANTHER" id="PTHR43313:SF25">
    <property type="entry name" value="D-BETA-HYDROXYBUTYRATE DEHYDROGENASE, MITOCHONDRIAL"/>
    <property type="match status" value="1"/>
</dbReference>
<keyword evidence="6" id="KW-0999">Mitochondrion inner membrane</keyword>
<dbReference type="AlphaFoldDB" id="A0A7M4F5S4"/>
<evidence type="ECO:0000256" key="10">
    <source>
        <dbReference type="ARBA" id="ARBA00023098"/>
    </source>
</evidence>
<keyword evidence="9" id="KW-0520">NAD</keyword>
<evidence type="ECO:0000313" key="19">
    <source>
        <dbReference type="Proteomes" id="UP000594220"/>
    </source>
</evidence>
<evidence type="ECO:0000256" key="15">
    <source>
        <dbReference type="ARBA" id="ARBA00041774"/>
    </source>
</evidence>
<dbReference type="PRINTS" id="PR00081">
    <property type="entry name" value="GDHRDH"/>
</dbReference>
<evidence type="ECO:0000256" key="5">
    <source>
        <dbReference type="ARBA" id="ARBA00022533"/>
    </source>
</evidence>
<evidence type="ECO:0000256" key="17">
    <source>
        <dbReference type="RuleBase" id="RU000363"/>
    </source>
</evidence>
<evidence type="ECO:0000256" key="1">
    <source>
        <dbReference type="ARBA" id="ARBA00004273"/>
    </source>
</evidence>
<dbReference type="GO" id="GO:0005743">
    <property type="term" value="C:mitochondrial inner membrane"/>
    <property type="evidence" value="ECO:0007669"/>
    <property type="project" value="UniProtKB-SubCell"/>
</dbReference>
<dbReference type="EC" id="1.1.1.30" evidence="13"/>
<dbReference type="Ensembl" id="ENSCPRT00005022776.1">
    <property type="protein sequence ID" value="ENSCPRP00005019469.1"/>
    <property type="gene ID" value="ENSCPRG00005013588.1"/>
</dbReference>
<dbReference type="InterPro" id="IPR020904">
    <property type="entry name" value="Sc_DH/Rdtase_CS"/>
</dbReference>
<dbReference type="SUPFAM" id="SSF51735">
    <property type="entry name" value="NAD(P)-binding Rossmann-fold domains"/>
    <property type="match status" value="1"/>
</dbReference>
<reference evidence="18" key="1">
    <citation type="submission" date="2025-05" db="UniProtKB">
        <authorList>
            <consortium name="Ensembl"/>
        </authorList>
    </citation>
    <scope>IDENTIFICATION</scope>
</reference>
<dbReference type="GO" id="GO:0008202">
    <property type="term" value="P:steroid metabolic process"/>
    <property type="evidence" value="ECO:0007669"/>
    <property type="project" value="TreeGrafter"/>
</dbReference>
<evidence type="ECO:0000256" key="9">
    <source>
        <dbReference type="ARBA" id="ARBA00023027"/>
    </source>
</evidence>
<keyword evidence="5" id="KW-0021">Allosteric enzyme</keyword>
<evidence type="ECO:0000256" key="12">
    <source>
        <dbReference type="ARBA" id="ARBA00023136"/>
    </source>
</evidence>
<evidence type="ECO:0000256" key="14">
    <source>
        <dbReference type="ARBA" id="ARBA00039904"/>
    </source>
</evidence>
<protein>
    <recommendedName>
        <fullName evidence="14">D-beta-hydroxybutyrate dehydrogenase, mitochondrial</fullName>
        <ecNumber evidence="13">1.1.1.30</ecNumber>
    </recommendedName>
    <alternativeName>
        <fullName evidence="15">3-hydroxybutyrate dehydrogenase</fullName>
    </alternativeName>
</protein>
<dbReference type="PRINTS" id="PR00080">
    <property type="entry name" value="SDRFAMILY"/>
</dbReference>
<organism evidence="18 19">
    <name type="scientific">Crocodylus porosus</name>
    <name type="common">Saltwater crocodile</name>
    <name type="synonym">Estuarine crocodile</name>
    <dbReference type="NCBI Taxonomy" id="8502"/>
    <lineage>
        <taxon>Eukaryota</taxon>
        <taxon>Metazoa</taxon>
        <taxon>Chordata</taxon>
        <taxon>Craniata</taxon>
        <taxon>Vertebrata</taxon>
        <taxon>Euteleostomi</taxon>
        <taxon>Archelosauria</taxon>
        <taxon>Archosauria</taxon>
        <taxon>Crocodylia</taxon>
        <taxon>Longirostres</taxon>
        <taxon>Crocodylidae</taxon>
        <taxon>Crocodylus</taxon>
    </lineage>
</organism>
<dbReference type="Pfam" id="PF00106">
    <property type="entry name" value="adh_short"/>
    <property type="match status" value="2"/>
</dbReference>
<accession>A0A7M4F5S4</accession>
<evidence type="ECO:0000256" key="8">
    <source>
        <dbReference type="ARBA" id="ARBA00023002"/>
    </source>
</evidence>
<dbReference type="GO" id="GO:0005759">
    <property type="term" value="C:mitochondrial matrix"/>
    <property type="evidence" value="ECO:0007669"/>
    <property type="project" value="UniProtKB-SubCell"/>
</dbReference>
<proteinExistence type="inferred from homology"/>
<keyword evidence="12" id="KW-0472">Membrane</keyword>
<evidence type="ECO:0000256" key="11">
    <source>
        <dbReference type="ARBA" id="ARBA00023128"/>
    </source>
</evidence>
<evidence type="ECO:0000256" key="7">
    <source>
        <dbReference type="ARBA" id="ARBA00022946"/>
    </source>
</evidence>
<dbReference type="OMA" id="ITKMESY"/>
<dbReference type="InterPro" id="IPR002347">
    <property type="entry name" value="SDR_fam"/>
</dbReference>
<dbReference type="CDD" id="cd09805">
    <property type="entry name" value="type2_17beta_HSD-like_SDR_c"/>
    <property type="match status" value="1"/>
</dbReference>
<sequence>MLATRVSRPLSRFSVRTLKFMDMRNGPRPMRGFSFPFSTPSSSPSSVNEVEEIGKRSVLITGCDSGFGFSLAKHLHSKGFIVFAGCLQKDKGEGGYKDLDAMNSNRMRTVQLNVCDGKEVERAVEYVNTSLDDPDREAAEAWRDLIPFPHAHALLCQQWLCTVHPRAVVRARSEEWRLEPRLWGLVNNAGVSTFGEVEFTSMDTYMEVAEVNLWGTVRTTKAFLPLIRRAKGRVVNISSMMGRMGSPARSPYCITKFGVEAFSDCLRYEMHSQGVKVCIVEPGNFIAATSLYSPERIKAIADKMWEELPEVVRNDYGREYFDEQVSKMETYCNSGSVDTSPVIDSIFHALSSPTPYTRYHPMDYYWWVRMQIMTHMPAAIADRLYVY</sequence>
<comment type="catalytic activity">
    <reaction evidence="16">
        <text>(R)-3-hydroxybutanoate + NAD(+) = acetoacetate + NADH + H(+)</text>
        <dbReference type="Rhea" id="RHEA:20521"/>
        <dbReference type="ChEBI" id="CHEBI:10983"/>
        <dbReference type="ChEBI" id="CHEBI:13705"/>
        <dbReference type="ChEBI" id="CHEBI:15378"/>
        <dbReference type="ChEBI" id="CHEBI:57540"/>
        <dbReference type="ChEBI" id="CHEBI:57945"/>
        <dbReference type="EC" id="1.1.1.30"/>
    </reaction>
</comment>
<name>A0A7M4F5S4_CROPO</name>
<evidence type="ECO:0000256" key="16">
    <source>
        <dbReference type="ARBA" id="ARBA00049550"/>
    </source>
</evidence>
<dbReference type="Ensembl" id="ENSCPRT00005022779.1">
    <property type="protein sequence ID" value="ENSCPRP00005019472.1"/>
    <property type="gene ID" value="ENSCPRG00005013588.1"/>
</dbReference>
<comment type="similarity">
    <text evidence="3 17">Belongs to the short-chain dehydrogenases/reductases (SDR) family.</text>
</comment>
<keyword evidence="11" id="KW-0496">Mitochondrion</keyword>
<keyword evidence="8" id="KW-0560">Oxidoreductase</keyword>
<dbReference type="PROSITE" id="PS00061">
    <property type="entry name" value="ADH_SHORT"/>
    <property type="match status" value="1"/>
</dbReference>
<dbReference type="GeneTree" id="ENSGT00940000156929"/>
<evidence type="ECO:0000256" key="2">
    <source>
        <dbReference type="ARBA" id="ARBA00004305"/>
    </source>
</evidence>
<dbReference type="GO" id="GO:0003858">
    <property type="term" value="F:3-hydroxybutyrate dehydrogenase activity"/>
    <property type="evidence" value="ECO:0007669"/>
    <property type="project" value="UniProtKB-EC"/>
</dbReference>
<keyword evidence="10" id="KW-0443">Lipid metabolism</keyword>
<evidence type="ECO:0000256" key="4">
    <source>
        <dbReference type="ARBA" id="ARBA00011881"/>
    </source>
</evidence>
<gene>
    <name evidence="18" type="primary">BDH1</name>
</gene>
<keyword evidence="7" id="KW-0809">Transit peptide</keyword>
<dbReference type="Gene3D" id="3.40.50.720">
    <property type="entry name" value="NAD(P)-binding Rossmann-like Domain"/>
    <property type="match status" value="1"/>
</dbReference>
<dbReference type="Proteomes" id="UP000594220">
    <property type="component" value="Unplaced"/>
</dbReference>
<evidence type="ECO:0000256" key="3">
    <source>
        <dbReference type="ARBA" id="ARBA00006484"/>
    </source>
</evidence>
<evidence type="ECO:0000313" key="18">
    <source>
        <dbReference type="Ensembl" id="ENSCPRP00005019469.1"/>
    </source>
</evidence>
<dbReference type="PANTHER" id="PTHR43313">
    <property type="entry name" value="SHORT-CHAIN DEHYDROGENASE/REDUCTASE FAMILY 9C"/>
    <property type="match status" value="1"/>
</dbReference>
<evidence type="ECO:0000256" key="13">
    <source>
        <dbReference type="ARBA" id="ARBA00038959"/>
    </source>
</evidence>
<dbReference type="InterPro" id="IPR036291">
    <property type="entry name" value="NAD(P)-bd_dom_sf"/>
</dbReference>
<keyword evidence="19" id="KW-1185">Reference proteome</keyword>
<evidence type="ECO:0000256" key="6">
    <source>
        <dbReference type="ARBA" id="ARBA00022792"/>
    </source>
</evidence>
<comment type="subcellular location">
    <subcellularLocation>
        <location evidence="1">Mitochondrion inner membrane</location>
    </subcellularLocation>
    <subcellularLocation>
        <location evidence="2">Mitochondrion matrix</location>
    </subcellularLocation>
</comment>